<feature type="non-terminal residue" evidence="4">
    <location>
        <position position="1"/>
    </location>
</feature>
<keyword evidence="2" id="KW-0244">Early protein</keyword>
<organism evidence="4 5">
    <name type="scientific">Human papillomavirus type 72b</name>
    <dbReference type="NCBI Taxonomy" id="1484958"/>
    <lineage>
        <taxon>Viruses</taxon>
        <taxon>Monodnaviria</taxon>
        <taxon>Shotokuvirae</taxon>
        <taxon>Cossaviricota</taxon>
        <taxon>Papovaviricetes</taxon>
        <taxon>Zurhausenvirales</taxon>
        <taxon>Papillomaviridae</taxon>
        <taxon>Firstpapillomavirinae</taxon>
        <taxon>Alphapapillomavirus</taxon>
        <taxon>Alphapapillomavirus 3</taxon>
    </lineage>
</organism>
<feature type="region of interest" description="Disordered" evidence="3">
    <location>
        <begin position="26"/>
        <end position="78"/>
    </location>
</feature>
<dbReference type="EMBL" id="KJ145795">
    <property type="protein sequence ID" value="AHZ58192.1"/>
    <property type="molecule type" value="Genomic_DNA"/>
</dbReference>
<sequence length="108" mass="11645">TNPAPLYLAPRTSCEKYPLLKLLGECQTPHNPPPPPGVWAPPRQPPKCRRRLVSDSEFTETDSSSNPSSPTPQKTTLPENVTVLTSGTTVTVTAQNTKGTTITVTVHL</sequence>
<evidence type="ECO:0000256" key="2">
    <source>
        <dbReference type="ARBA" id="ARBA00022518"/>
    </source>
</evidence>
<evidence type="ECO:0000313" key="4">
    <source>
        <dbReference type="EMBL" id="AHZ58192.1"/>
    </source>
</evidence>
<feature type="compositionally biased region" description="Low complexity" evidence="3">
    <location>
        <begin position="61"/>
        <end position="78"/>
    </location>
</feature>
<protein>
    <submittedName>
        <fullName evidence="4">E4 protein</fullName>
    </submittedName>
</protein>
<feature type="compositionally biased region" description="Pro residues" evidence="3">
    <location>
        <begin position="30"/>
        <end position="45"/>
    </location>
</feature>
<dbReference type="InterPro" id="IPR003861">
    <property type="entry name" value="Papilloma_E4"/>
</dbReference>
<name>A0A059U437_HPV72</name>
<dbReference type="Proteomes" id="UP000128680">
    <property type="component" value="Genome"/>
</dbReference>
<dbReference type="Pfam" id="PF02711">
    <property type="entry name" value="Pap_E4"/>
    <property type="match status" value="1"/>
</dbReference>
<accession>A0A059U437</accession>
<evidence type="ECO:0000256" key="3">
    <source>
        <dbReference type="SAM" id="MobiDB-lite"/>
    </source>
</evidence>
<gene>
    <name evidence="4" type="primary">E4</name>
</gene>
<comment type="similarity">
    <text evidence="1">Belongs to the papillomaviridae E4 protein family.</text>
</comment>
<evidence type="ECO:0000256" key="1">
    <source>
        <dbReference type="ARBA" id="ARBA00009551"/>
    </source>
</evidence>
<evidence type="ECO:0000313" key="5">
    <source>
        <dbReference type="Proteomes" id="UP000128680"/>
    </source>
</evidence>
<reference evidence="4 5" key="1">
    <citation type="submission" date="2014-01" db="EMBL/GenBank/DDBJ databases">
        <authorList>
            <person name="Johansson H.K."/>
            <person name="Kravtchenko E."/>
            <person name="Forslund O."/>
        </authorList>
    </citation>
    <scope>NUCLEOTIDE SEQUENCE [LARGE SCALE GENOMIC DNA]</scope>
</reference>
<proteinExistence type="inferred from homology"/>